<feature type="compositionally biased region" description="Low complexity" evidence="1">
    <location>
        <begin position="325"/>
        <end position="336"/>
    </location>
</feature>
<dbReference type="EMBL" id="DF238791">
    <property type="protein sequence ID" value="GAC95211.1"/>
    <property type="molecule type" value="Genomic_DNA"/>
</dbReference>
<dbReference type="STRING" id="1305764.R9P1S9"/>
<feature type="compositionally biased region" description="Low complexity" evidence="1">
    <location>
        <begin position="1097"/>
        <end position="1123"/>
    </location>
</feature>
<evidence type="ECO:0000313" key="3">
    <source>
        <dbReference type="EMBL" id="GAC95211.1"/>
    </source>
</evidence>
<keyword evidence="2" id="KW-0812">Transmembrane</keyword>
<accession>R9P1S9</accession>
<feature type="compositionally biased region" description="Low complexity" evidence="1">
    <location>
        <begin position="187"/>
        <end position="203"/>
    </location>
</feature>
<feature type="compositionally biased region" description="Low complexity" evidence="1">
    <location>
        <begin position="645"/>
        <end position="656"/>
    </location>
</feature>
<feature type="compositionally biased region" description="Basic and acidic residues" evidence="1">
    <location>
        <begin position="923"/>
        <end position="940"/>
    </location>
</feature>
<dbReference type="GeneID" id="24108077"/>
<sequence>MEAVHLATATASLAAAAPTSISGQRGWLPLKSQLGMKHRLFSKNILGTGDIWSRGTATWTSSFASAVLIAAVFCFIYLVFFTTGAGQSNTISRLRNISDRAHSESLDKDLDSDEYEDEDDSTRSSGFLVSSKERLALRKMLGRNDHTLSKRSSIVRITSSDPTSSLCEHPMQVDLEPPTRRSFWPAPVSHTSPSESSTPDSPVGTTPALTVAVQRNSSSSPGPSGSRRRKESGRLHTASPSRSPLGPGAALPTRPARVRPVDVRSPLARAAARNKRNSASSVTSSEATHASTGSPRLAATQDSFSSSTLSPHAASDRDQLPDTPSIASESSSISAALGHASAFGDDMSPSPSPTSSTFSLGRAPSILKRQPQTFRTASLREIDISHSLVERRESLPILVSPGPGADPALLQQQQQEFLQAYGVLAPPSYQPSDMQIRSSRADPETPWSPHTKVRSIKLVEPDWLPHTDTHVRARERLEAATRFAAFKANAQALTPTLVSPDAKYDQQQEDLAGFRFERFTQSTAAAGRDWDWRKRRARLQRAAALGMALGQSNLGSPLGANPPGNVGMTDVQLQQQAQSGGAPLPAVQAASSVRKQMPAAPLITFTEQELKTAPVLKVDTESGRRPMLRPGGQSPLRPSANQADGTPSSPTPSGAGTPMGGIFGAATPSADSINVVMAARVAQRRRASEDAGSYQDARRGIVSKLTRRKLSASASDALPSSPGPSSRDASPVTTPGGESFASSALRDQSISPLRSTGDLDLNGSYESESESNTASPSHSVPGRLSSLSGTVGKNLRSGLRRSSDFGASGKNFTSTSSGIELVPDSPDLDADGSVGGSATYPDPGPSQEGPRSSADAYSHSVPSGEVQIEPSMRRAASASRNDDPRSSAKHVAKAELGRKSQPPSFRGGSSFARQASAPVASTYHHDHIEELRQDSERDSISRGSNDSDSLRRRMRARSQTESATIDASSVLMTRNSSITARQDGLAALTAGMPTSSPPAVKSRARNGSRSSIMRSASGASSDLNRTAKRRSSIRHGSSLASDTSSIGSSSMTNSGTGSRNGSLRHGSSPVRSRRDSSAGAPDPLMQPEPAPRGMAQRARSASLSSNASSLASANSSRTASRSNSFRDGGGSAGRFGLSMTSSNPGTPGSEGERRSDPFSMTALSSA</sequence>
<dbReference type="Proteomes" id="UP000014071">
    <property type="component" value="Unassembled WGS sequence"/>
</dbReference>
<dbReference type="eggNOG" id="KOG4614">
    <property type="taxonomic scope" value="Eukaryota"/>
</dbReference>
<feature type="transmembrane region" description="Helical" evidence="2">
    <location>
        <begin position="63"/>
        <end position="85"/>
    </location>
</feature>
<feature type="region of interest" description="Disordered" evidence="1">
    <location>
        <begin position="614"/>
        <end position="665"/>
    </location>
</feature>
<dbReference type="HOGENOM" id="CLU_004907_0_0_1"/>
<dbReference type="OrthoDB" id="3358698at2759"/>
<feature type="compositionally biased region" description="Polar residues" evidence="1">
    <location>
        <begin position="282"/>
        <end position="310"/>
    </location>
</feature>
<evidence type="ECO:0000313" key="4">
    <source>
        <dbReference type="Proteomes" id="UP000014071"/>
    </source>
</evidence>
<name>R9P1S9_PSEHS</name>
<feature type="compositionally biased region" description="Low complexity" evidence="1">
    <location>
        <begin position="215"/>
        <end position="225"/>
    </location>
</feature>
<organism evidence="3 4">
    <name type="scientific">Pseudozyma hubeiensis (strain SY62)</name>
    <name type="common">Yeast</name>
    <dbReference type="NCBI Taxonomy" id="1305764"/>
    <lineage>
        <taxon>Eukaryota</taxon>
        <taxon>Fungi</taxon>
        <taxon>Dikarya</taxon>
        <taxon>Basidiomycota</taxon>
        <taxon>Ustilaginomycotina</taxon>
        <taxon>Ustilaginomycetes</taxon>
        <taxon>Ustilaginales</taxon>
        <taxon>Ustilaginaceae</taxon>
        <taxon>Pseudozyma</taxon>
    </lineage>
</organism>
<feature type="compositionally biased region" description="Low complexity" evidence="1">
    <location>
        <begin position="711"/>
        <end position="726"/>
    </location>
</feature>
<feature type="compositionally biased region" description="Low complexity" evidence="1">
    <location>
        <begin position="1036"/>
        <end position="1061"/>
    </location>
</feature>
<feature type="region of interest" description="Disordered" evidence="1">
    <location>
        <begin position="152"/>
        <end position="364"/>
    </location>
</feature>
<keyword evidence="2" id="KW-0472">Membrane</keyword>
<feature type="compositionally biased region" description="Polar residues" evidence="1">
    <location>
        <begin position="764"/>
        <end position="778"/>
    </location>
</feature>
<gene>
    <name evidence="3" type="ORF">PHSY_002786</name>
</gene>
<dbReference type="AlphaFoldDB" id="R9P1S9"/>
<feature type="compositionally biased region" description="Acidic residues" evidence="1">
    <location>
        <begin position="110"/>
        <end position="120"/>
    </location>
</feature>
<keyword evidence="4" id="KW-1185">Reference proteome</keyword>
<protein>
    <submittedName>
        <fullName evidence="3">Uncharacterized protein</fullName>
    </submittedName>
</protein>
<feature type="region of interest" description="Disordered" evidence="1">
    <location>
        <begin position="705"/>
        <end position="1166"/>
    </location>
</feature>
<feature type="region of interest" description="Disordered" evidence="1">
    <location>
        <begin position="102"/>
        <end position="126"/>
    </location>
</feature>
<proteinExistence type="predicted"/>
<feature type="compositionally biased region" description="Polar residues" evidence="1">
    <location>
        <begin position="957"/>
        <end position="980"/>
    </location>
</feature>
<feature type="compositionally biased region" description="Polar residues" evidence="1">
    <location>
        <begin position="152"/>
        <end position="166"/>
    </location>
</feature>
<feature type="compositionally biased region" description="Polar residues" evidence="1">
    <location>
        <begin position="740"/>
        <end position="754"/>
    </location>
</feature>
<feature type="compositionally biased region" description="Basic and acidic residues" evidence="1">
    <location>
        <begin position="880"/>
        <end position="898"/>
    </location>
</feature>
<evidence type="ECO:0000256" key="1">
    <source>
        <dbReference type="SAM" id="MobiDB-lite"/>
    </source>
</evidence>
<evidence type="ECO:0000256" key="2">
    <source>
        <dbReference type="SAM" id="Phobius"/>
    </source>
</evidence>
<keyword evidence="2" id="KW-1133">Transmembrane helix</keyword>
<feature type="compositionally biased region" description="Low complexity" evidence="1">
    <location>
        <begin position="1007"/>
        <end position="1021"/>
    </location>
</feature>
<reference evidence="4" key="1">
    <citation type="journal article" date="2013" name="Genome Announc.">
        <title>Draft genome sequence of the basidiomycetous yeast-like fungus Pseudozyma hubeiensis SY62, which produces an abundant amount of the biosurfactant mannosylerythritol lipids.</title>
        <authorList>
            <person name="Konishi M."/>
            <person name="Hatada Y."/>
            <person name="Horiuchi J."/>
        </authorList>
    </citation>
    <scope>NUCLEOTIDE SEQUENCE [LARGE SCALE GENOMIC DNA]</scope>
    <source>
        <strain evidence="4">SY62</strain>
    </source>
</reference>
<feature type="region of interest" description="Disordered" evidence="1">
    <location>
        <begin position="430"/>
        <end position="449"/>
    </location>
</feature>
<dbReference type="RefSeq" id="XP_012188798.1">
    <property type="nucleotide sequence ID" value="XM_012333408.1"/>
</dbReference>